<feature type="transmembrane region" description="Helical" evidence="2">
    <location>
        <begin position="125"/>
        <end position="144"/>
    </location>
</feature>
<dbReference type="Pfam" id="PF08044">
    <property type="entry name" value="DUF1707"/>
    <property type="match status" value="1"/>
</dbReference>
<name>A0A840W7L4_9ACTN</name>
<dbReference type="InterPro" id="IPR012551">
    <property type="entry name" value="DUF1707_SHOCT-like"/>
</dbReference>
<keyword evidence="2" id="KW-0812">Transmembrane</keyword>
<keyword evidence="5" id="KW-1185">Reference proteome</keyword>
<proteinExistence type="predicted"/>
<evidence type="ECO:0000313" key="4">
    <source>
        <dbReference type="EMBL" id="MBB5492032.1"/>
    </source>
</evidence>
<feature type="transmembrane region" description="Helical" evidence="2">
    <location>
        <begin position="98"/>
        <end position="118"/>
    </location>
</feature>
<evidence type="ECO:0000256" key="2">
    <source>
        <dbReference type="SAM" id="Phobius"/>
    </source>
</evidence>
<organism evidence="4 5">
    <name type="scientific">Nocardiopsis metallicus</name>
    <dbReference type="NCBI Taxonomy" id="179819"/>
    <lineage>
        <taxon>Bacteria</taxon>
        <taxon>Bacillati</taxon>
        <taxon>Actinomycetota</taxon>
        <taxon>Actinomycetes</taxon>
        <taxon>Streptosporangiales</taxon>
        <taxon>Nocardiopsidaceae</taxon>
        <taxon>Nocardiopsis</taxon>
    </lineage>
</organism>
<dbReference type="Proteomes" id="UP000579647">
    <property type="component" value="Unassembled WGS sequence"/>
</dbReference>
<evidence type="ECO:0000259" key="3">
    <source>
        <dbReference type="Pfam" id="PF08044"/>
    </source>
</evidence>
<evidence type="ECO:0000256" key="1">
    <source>
        <dbReference type="SAM" id="MobiDB-lite"/>
    </source>
</evidence>
<gene>
    <name evidence="4" type="ORF">HNR07_003169</name>
</gene>
<feature type="domain" description="DUF1707" evidence="3">
    <location>
        <begin position="11"/>
        <end position="63"/>
    </location>
</feature>
<feature type="region of interest" description="Disordered" evidence="1">
    <location>
        <begin position="63"/>
        <end position="84"/>
    </location>
</feature>
<keyword evidence="2" id="KW-1133">Transmembrane helix</keyword>
<reference evidence="4 5" key="1">
    <citation type="submission" date="2020-08" db="EMBL/GenBank/DDBJ databases">
        <title>Sequencing the genomes of 1000 actinobacteria strains.</title>
        <authorList>
            <person name="Klenk H.-P."/>
        </authorList>
    </citation>
    <scope>NUCLEOTIDE SEQUENCE [LARGE SCALE GENOMIC DNA]</scope>
    <source>
        <strain evidence="4 5">DSM 44598</strain>
    </source>
</reference>
<comment type="caution">
    <text evidence="4">The sequence shown here is derived from an EMBL/GenBank/DDBJ whole genome shotgun (WGS) entry which is preliminary data.</text>
</comment>
<protein>
    <recommendedName>
        <fullName evidence="3">DUF1707 domain-containing protein</fullName>
    </recommendedName>
</protein>
<dbReference type="RefSeq" id="WP_184365603.1">
    <property type="nucleotide sequence ID" value="NZ_BAAAKM010000015.1"/>
</dbReference>
<dbReference type="AlphaFoldDB" id="A0A840W7L4"/>
<dbReference type="EMBL" id="JACHDO010000001">
    <property type="protein sequence ID" value="MBB5492032.1"/>
    <property type="molecule type" value="Genomic_DNA"/>
</dbReference>
<evidence type="ECO:0000313" key="5">
    <source>
        <dbReference type="Proteomes" id="UP000579647"/>
    </source>
</evidence>
<keyword evidence="2" id="KW-0472">Membrane</keyword>
<sequence length="151" mass="16743">MEAQRLPLNQMRASDTERDLTVDRLAVAFSEGRLDHEEYERRVGAALTSVLVGELRTLTADLPGPESPIPLPRPHLERSTAPEPRVAPVPWEEWGDEWRWWLGVAGVLTGVWAVASLLGGELVPYWPLVPLGIWAAVLLASAIWPSEENPP</sequence>
<accession>A0A840W7L4</accession>